<organism evidence="1 2">
    <name type="scientific">Staphylococcus arlettae</name>
    <dbReference type="NCBI Taxonomy" id="29378"/>
    <lineage>
        <taxon>Bacteria</taxon>
        <taxon>Bacillati</taxon>
        <taxon>Bacillota</taxon>
        <taxon>Bacilli</taxon>
        <taxon>Bacillales</taxon>
        <taxon>Staphylococcaceae</taxon>
        <taxon>Staphylococcus</taxon>
    </lineage>
</organism>
<sequence length="145" mass="16691">MNGGGDSMPWTVNDYPQSWKNFETLKRQKAIDIGNAMLKNGFDEEKAIPIATKQAEQWYDNATQQDLEKLKHHNITIHQQDESANPDLNKRDVHVYYEDQSWKIKTDCATKASNSFAKKEDALKRARNIAANRNTEVIEHTKTTN</sequence>
<dbReference type="Proteomes" id="UP000321598">
    <property type="component" value="Unassembled WGS sequence"/>
</dbReference>
<keyword evidence="2" id="KW-1185">Reference proteome</keyword>
<accession>A0ABQ0XXE1</accession>
<protein>
    <recommendedName>
        <fullName evidence="3">DUF2188 domain-containing protein</fullName>
    </recommendedName>
</protein>
<evidence type="ECO:0008006" key="3">
    <source>
        <dbReference type="Google" id="ProtNLM"/>
    </source>
</evidence>
<name>A0ABQ0XXE1_9STAP</name>
<dbReference type="Pfam" id="PF09954">
    <property type="entry name" value="DUF2188"/>
    <property type="match status" value="1"/>
</dbReference>
<dbReference type="EMBL" id="BKAV01000029">
    <property type="protein sequence ID" value="GEQ01207.1"/>
    <property type="molecule type" value="Genomic_DNA"/>
</dbReference>
<evidence type="ECO:0000313" key="2">
    <source>
        <dbReference type="Proteomes" id="UP000321598"/>
    </source>
</evidence>
<evidence type="ECO:0000313" key="1">
    <source>
        <dbReference type="EMBL" id="GEQ01207.1"/>
    </source>
</evidence>
<gene>
    <name evidence="1" type="ORF">SAR03_22440</name>
</gene>
<reference evidence="1 2" key="1">
    <citation type="submission" date="2019-07" db="EMBL/GenBank/DDBJ databases">
        <title>Whole genome shotgun sequence of Staphylococcus arlettae NBRC 109765.</title>
        <authorList>
            <person name="Hosoyama A."/>
            <person name="Uohara A."/>
            <person name="Ohji S."/>
            <person name="Ichikawa N."/>
        </authorList>
    </citation>
    <scope>NUCLEOTIDE SEQUENCE [LARGE SCALE GENOMIC DNA]</scope>
    <source>
        <strain evidence="1 2">NBRC 109765</strain>
    </source>
</reference>
<dbReference type="InterPro" id="IPR018691">
    <property type="entry name" value="DUF2188"/>
</dbReference>
<comment type="caution">
    <text evidence="1">The sequence shown here is derived from an EMBL/GenBank/DDBJ whole genome shotgun (WGS) entry which is preliminary data.</text>
</comment>
<proteinExistence type="predicted"/>